<accession>A0A1D7U114</accession>
<protein>
    <submittedName>
        <fullName evidence="3">Addiction module antidote protein, HigA family</fullName>
    </submittedName>
</protein>
<dbReference type="Proteomes" id="UP000094969">
    <property type="component" value="Chromosome"/>
</dbReference>
<dbReference type="AlphaFoldDB" id="A0A1D7U114"/>
<evidence type="ECO:0000313" key="4">
    <source>
        <dbReference type="Proteomes" id="UP000094969"/>
    </source>
</evidence>
<dbReference type="Gene3D" id="1.10.260.40">
    <property type="entry name" value="lambda repressor-like DNA-binding domains"/>
    <property type="match status" value="1"/>
</dbReference>
<dbReference type="CDD" id="cd00093">
    <property type="entry name" value="HTH_XRE"/>
    <property type="match status" value="1"/>
</dbReference>
<dbReference type="SMART" id="SM00530">
    <property type="entry name" value="HTH_XRE"/>
    <property type="match status" value="1"/>
</dbReference>
<keyword evidence="4" id="KW-1185">Reference proteome</keyword>
<dbReference type="PROSITE" id="PS50943">
    <property type="entry name" value="HTH_CROC1"/>
    <property type="match status" value="1"/>
</dbReference>
<name>A0A1D7U114_9HYPH</name>
<dbReference type="InterPro" id="IPR001387">
    <property type="entry name" value="Cro/C1-type_HTH"/>
</dbReference>
<feature type="domain" description="HTH cro/C1-type" evidence="2">
    <location>
        <begin position="25"/>
        <end position="72"/>
    </location>
</feature>
<dbReference type="SUPFAM" id="SSF47413">
    <property type="entry name" value="lambda repressor-like DNA-binding domains"/>
    <property type="match status" value="1"/>
</dbReference>
<dbReference type="PANTHER" id="PTHR36924:SF1">
    <property type="entry name" value="ANTITOXIN HIGA-1"/>
    <property type="match status" value="1"/>
</dbReference>
<dbReference type="OrthoDB" id="7205516at2"/>
<evidence type="ECO:0000313" key="3">
    <source>
        <dbReference type="EMBL" id="AOO81063.1"/>
    </source>
</evidence>
<dbReference type="NCBIfam" id="TIGR02607">
    <property type="entry name" value="antidote_HigA"/>
    <property type="match status" value="1"/>
</dbReference>
<dbReference type="KEGG" id="bvv:BHK69_11855"/>
<proteinExistence type="predicted"/>
<evidence type="ECO:0000256" key="1">
    <source>
        <dbReference type="ARBA" id="ARBA00023125"/>
    </source>
</evidence>
<gene>
    <name evidence="3" type="ORF">BHK69_11855</name>
</gene>
<reference evidence="3 4" key="1">
    <citation type="journal article" date="2015" name="Antonie Van Leeuwenhoek">
        <title>Bosea vaviloviae sp. nov., a new species of slow-growing rhizobia isolated from nodules of the relict species Vavilovia formosa (Stev.) Fed.</title>
        <authorList>
            <person name="Safronova V.I."/>
            <person name="Kuznetsova I.G."/>
            <person name="Sazanova A.L."/>
            <person name="Kimeklis A.K."/>
            <person name="Belimov A.A."/>
            <person name="Andronov E.E."/>
            <person name="Pinaev A.G."/>
            <person name="Chizhevskaya E.P."/>
            <person name="Pukhaev A.R."/>
            <person name="Popov K.P."/>
            <person name="Willems A."/>
            <person name="Tikhonovich I.A."/>
        </authorList>
    </citation>
    <scope>NUCLEOTIDE SEQUENCE [LARGE SCALE GENOMIC DNA]</scope>
    <source>
        <strain evidence="3 4">Vaf18</strain>
    </source>
</reference>
<dbReference type="InterPro" id="IPR010982">
    <property type="entry name" value="Lambda_DNA-bd_dom_sf"/>
</dbReference>
<dbReference type="Pfam" id="PF01381">
    <property type="entry name" value="HTH_3"/>
    <property type="match status" value="1"/>
</dbReference>
<dbReference type="RefSeq" id="WP_069690278.1">
    <property type="nucleotide sequence ID" value="NZ_CP017147.1"/>
</dbReference>
<keyword evidence="1" id="KW-0238">DNA-binding</keyword>
<dbReference type="STRING" id="1526658.BHK69_11855"/>
<dbReference type="EMBL" id="CP017147">
    <property type="protein sequence ID" value="AOO81063.1"/>
    <property type="molecule type" value="Genomic_DNA"/>
</dbReference>
<dbReference type="PANTHER" id="PTHR36924">
    <property type="entry name" value="ANTITOXIN HIGA-1"/>
    <property type="match status" value="1"/>
</dbReference>
<dbReference type="GO" id="GO:0003677">
    <property type="term" value="F:DNA binding"/>
    <property type="evidence" value="ECO:0007669"/>
    <property type="project" value="UniProtKB-KW"/>
</dbReference>
<dbReference type="InterPro" id="IPR013430">
    <property type="entry name" value="Toxin_antidote_HigA"/>
</dbReference>
<organism evidence="3 4">
    <name type="scientific">Bosea vaviloviae</name>
    <dbReference type="NCBI Taxonomy" id="1526658"/>
    <lineage>
        <taxon>Bacteria</taxon>
        <taxon>Pseudomonadati</taxon>
        <taxon>Pseudomonadota</taxon>
        <taxon>Alphaproteobacteria</taxon>
        <taxon>Hyphomicrobiales</taxon>
        <taxon>Boseaceae</taxon>
        <taxon>Bosea</taxon>
    </lineage>
</organism>
<evidence type="ECO:0000259" key="2">
    <source>
        <dbReference type="PROSITE" id="PS50943"/>
    </source>
</evidence>
<sequence length="100" mass="10807">MAIKLHPSFAVHPGEWLRTEIVAPHGLSVTVAAEKLGVTRQAMSNLLNGHAGLSAEMAIRFEKAFGLRADTMLRMQAAHDLAKARAHEKDIKVERVAAAA</sequence>